<accession>A0AAE5GV82</accession>
<dbReference type="NCBIfam" id="TIGR01965">
    <property type="entry name" value="VCBS_repeat"/>
    <property type="match status" value="5"/>
</dbReference>
<evidence type="ECO:0000313" key="3">
    <source>
        <dbReference type="EMBL" id="NOI83692.1"/>
    </source>
</evidence>
<reference evidence="3 4" key="1">
    <citation type="submission" date="2019-08" db="EMBL/GenBank/DDBJ databases">
        <title>Draft genome sequencing and comparative genomics of hatchery-associated Vibrios.</title>
        <authorList>
            <person name="Kehlet-Delgado H."/>
            <person name="Mueller R.S."/>
        </authorList>
    </citation>
    <scope>NUCLEOTIDE SEQUENCE [LARGE SCALE GENOMIC DNA]</scope>
    <source>
        <strain evidence="3 4">01-65-5-1</strain>
    </source>
</reference>
<feature type="domain" description="RapA2 cadherin-like" evidence="2">
    <location>
        <begin position="351"/>
        <end position="431"/>
    </location>
</feature>
<feature type="region of interest" description="Disordered" evidence="1">
    <location>
        <begin position="696"/>
        <end position="719"/>
    </location>
</feature>
<name>A0AAE5GV82_9VIBR</name>
<sequence>MVGQFKLITETYVVIGLDGRIKIVDSMDEILSGEVIIDTLENEIQPEQIYVLNELGHPQPEPDAAKQVAQLLEALENGVDPSELGDEFATAAGGAGGSSLTESGTIERIGAEVLASTYFETAGFSSEQSTTLFNLFRNSQTDIAQIRAIIAGDDSGSVQEDTVLETSGQLSISDSNTGEAFFQPQTNVQDGNWGSFSVDVNGNWSYQLNNDHPDVQALNTDSEPVTRILTVTSVDGTTHQVEITITGTNDAAQISGDDKGALTEGDGNMILEDKGTLTSVDVDGNNANDTFKTEVTPNNHPSEGAPLGSLTITEGGEWTYNVDNSKVEYLGEGQTRVETFTVYSQDGTPHQVEITITGTNDAAQISGDDKGAVTEGGGNMILEDKGTLTSVDVDGNNANDTFKTEVTPNNHPSEGAPLGSLTITEGGEWTYNVDNSKVEYLGEGQTRIETFTVYSQDGTPHQVEITITGTNDAAQISGDDKGAVTEGDGNVTLEDKGTLTSVDVDGNNANDTFKTEVTPNNHPSEGAPLGSLTITEGGEWTYNVDNSKVEYLGEGQTRIEDKGTLTSVDVDGNNANDTFKTDVTAVNHLSEGAPLGSLTITEGGEWTYNVDNSKVEYLGEGQTRVETFTVYSQDGTPHQVEITITGTSDAAQISGDDKGAVTEGDGNVILEDKGTLTSVDVDGNNANDTFKTEVTPNNHPSDGAPLGSLTITEGGEWTY</sequence>
<dbReference type="RefSeq" id="WP_216607662.1">
    <property type="nucleotide sequence ID" value="NZ_VTXO01000021.1"/>
</dbReference>
<comment type="caution">
    <text evidence="3">The sequence shown here is derived from an EMBL/GenBank/DDBJ whole genome shotgun (WGS) entry which is preliminary data.</text>
</comment>
<evidence type="ECO:0000313" key="4">
    <source>
        <dbReference type="Proteomes" id="UP000572722"/>
    </source>
</evidence>
<dbReference type="InterPro" id="IPR040853">
    <property type="entry name" value="RapA2_cadherin-like"/>
</dbReference>
<dbReference type="InterPro" id="IPR010221">
    <property type="entry name" value="VCBS_dom"/>
</dbReference>
<dbReference type="InterPro" id="IPR013783">
    <property type="entry name" value="Ig-like_fold"/>
</dbReference>
<organism evidence="3 4">
    <name type="scientific">Vibrio tubiashii</name>
    <dbReference type="NCBI Taxonomy" id="29498"/>
    <lineage>
        <taxon>Bacteria</taxon>
        <taxon>Pseudomonadati</taxon>
        <taxon>Pseudomonadota</taxon>
        <taxon>Gammaproteobacteria</taxon>
        <taxon>Vibrionales</taxon>
        <taxon>Vibrionaceae</taxon>
        <taxon>Vibrio</taxon>
        <taxon>Vibrio oreintalis group</taxon>
    </lineage>
</organism>
<dbReference type="Gene3D" id="2.60.40.10">
    <property type="entry name" value="Immunoglobulins"/>
    <property type="match status" value="5"/>
</dbReference>
<dbReference type="EMBL" id="VTXO01000021">
    <property type="protein sequence ID" value="NOI83692.1"/>
    <property type="molecule type" value="Genomic_DNA"/>
</dbReference>
<dbReference type="AlphaFoldDB" id="A0AAE5GV82"/>
<dbReference type="Pfam" id="PF17803">
    <property type="entry name" value="Cadherin_4"/>
    <property type="match status" value="3"/>
</dbReference>
<proteinExistence type="predicted"/>
<protein>
    <recommendedName>
        <fullName evidence="2">RapA2 cadherin-like domain-containing protein</fullName>
    </recommendedName>
</protein>
<dbReference type="Proteomes" id="UP000572722">
    <property type="component" value="Unassembled WGS sequence"/>
</dbReference>
<feature type="non-terminal residue" evidence="3">
    <location>
        <position position="719"/>
    </location>
</feature>
<evidence type="ECO:0000259" key="2">
    <source>
        <dbReference type="Pfam" id="PF17803"/>
    </source>
</evidence>
<feature type="domain" description="RapA2 cadherin-like" evidence="2">
    <location>
        <begin position="462"/>
        <end position="542"/>
    </location>
</feature>
<gene>
    <name evidence="3" type="ORF">F0237_23880</name>
</gene>
<feature type="domain" description="RapA2 cadherin-like" evidence="2">
    <location>
        <begin position="240"/>
        <end position="320"/>
    </location>
</feature>
<evidence type="ECO:0000256" key="1">
    <source>
        <dbReference type="SAM" id="MobiDB-lite"/>
    </source>
</evidence>